<evidence type="ECO:0000313" key="3">
    <source>
        <dbReference type="Proteomes" id="UP000464214"/>
    </source>
</evidence>
<evidence type="ECO:0008006" key="4">
    <source>
        <dbReference type="Google" id="ProtNLM"/>
    </source>
</evidence>
<proteinExistence type="predicted"/>
<protein>
    <recommendedName>
        <fullName evidence="4">Lipocalin-like domain-containing protein</fullName>
    </recommendedName>
</protein>
<evidence type="ECO:0000256" key="1">
    <source>
        <dbReference type="SAM" id="SignalP"/>
    </source>
</evidence>
<reference evidence="2 3" key="1">
    <citation type="submission" date="2020-01" db="EMBL/GenBank/DDBJ databases">
        <authorList>
            <person name="Kim M."/>
        </authorList>
    </citation>
    <scope>NUCLEOTIDE SEQUENCE [LARGE SCALE GENOMIC DNA]</scope>
    <source>
        <strain evidence="2 3">BT10</strain>
    </source>
</reference>
<keyword evidence="1" id="KW-0732">Signal</keyword>
<feature type="chain" id="PRO_5026801480" description="Lipocalin-like domain-containing protein" evidence="1">
    <location>
        <begin position="21"/>
        <end position="162"/>
    </location>
</feature>
<dbReference type="RefSeq" id="WP_160690672.1">
    <property type="nucleotide sequence ID" value="NZ_CP047897.1"/>
</dbReference>
<gene>
    <name evidence="2" type="ORF">GU926_07865</name>
</gene>
<feature type="signal peptide" evidence="1">
    <location>
        <begin position="1"/>
        <end position="20"/>
    </location>
</feature>
<accession>A0A6P1NYA4</accession>
<dbReference type="KEGG" id="nib:GU926_07865"/>
<evidence type="ECO:0000313" key="2">
    <source>
        <dbReference type="EMBL" id="QHL87354.1"/>
    </source>
</evidence>
<name>A0A6P1NYA4_9BACT</name>
<sequence>MNLKLLLVLLLLPLVALGQATEEPSIKQISKKLSGKWIVEVIELDSLKMTQRPYGRKVLTDTYIDGQLVKTESKEGYHIIEMIFDEYGDGEQKVNLNFVPNSKVLEIIEDQPHLRLKIKNGNLTLLKTYLTKSEEEAVSELTKTRLVLLSSSGVKKTLKKIE</sequence>
<keyword evidence="3" id="KW-1185">Reference proteome</keyword>
<organism evidence="2 3">
    <name type="scientific">Nibribacter ruber</name>
    <dbReference type="NCBI Taxonomy" id="2698458"/>
    <lineage>
        <taxon>Bacteria</taxon>
        <taxon>Pseudomonadati</taxon>
        <taxon>Bacteroidota</taxon>
        <taxon>Cytophagia</taxon>
        <taxon>Cytophagales</taxon>
        <taxon>Hymenobacteraceae</taxon>
        <taxon>Nibribacter</taxon>
    </lineage>
</organism>
<dbReference type="EMBL" id="CP047897">
    <property type="protein sequence ID" value="QHL87354.1"/>
    <property type="molecule type" value="Genomic_DNA"/>
</dbReference>
<dbReference type="AlphaFoldDB" id="A0A6P1NYA4"/>
<dbReference type="Proteomes" id="UP000464214">
    <property type="component" value="Chromosome"/>
</dbReference>